<comment type="caution">
    <text evidence="3">The sequence shown here is derived from an EMBL/GenBank/DDBJ whole genome shotgun (WGS) entry which is preliminary data.</text>
</comment>
<keyword evidence="1" id="KW-0175">Coiled coil</keyword>
<name>A0ABU9EM00_LIMFS</name>
<protein>
    <submittedName>
        <fullName evidence="3">IS1634 family transposase</fullName>
    </submittedName>
</protein>
<feature type="region of interest" description="Disordered" evidence="2">
    <location>
        <begin position="96"/>
        <end position="119"/>
    </location>
</feature>
<dbReference type="Proteomes" id="UP001387447">
    <property type="component" value="Unassembled WGS sequence"/>
</dbReference>
<feature type="coiled-coil region" evidence="1">
    <location>
        <begin position="49"/>
        <end position="76"/>
    </location>
</feature>
<dbReference type="PANTHER" id="PTHR34614:SF2">
    <property type="entry name" value="TRANSPOSASE IS4-LIKE DOMAIN-CONTAINING PROTEIN"/>
    <property type="match status" value="1"/>
</dbReference>
<reference evidence="3 4" key="1">
    <citation type="journal article" date="2024" name="Front. Microbiol.">
        <title>Transcriptomic insights into the dominance of two phototrophs throughout the water column of a tropical hypersaline-alkaline crater lake (Dziani Dzaha, Mayotte).</title>
        <authorList>
            <person name="Duperron S."/>
            <person name="Halary S."/>
            <person name="Bouly J.-P."/>
            <person name="Roussel T."/>
            <person name="Hugoni M."/>
            <person name="Bruto M."/>
            <person name="Oger P."/>
            <person name="Duval C."/>
            <person name="Woo A."/>
            <person name="Jezequiel D."/>
            <person name="Ader M."/>
            <person name="Leboulanger C."/>
            <person name="Agogue H."/>
            <person name="Grossi V."/>
            <person name="Trousselier M."/>
            <person name="Bernard C."/>
        </authorList>
    </citation>
    <scope>NUCLEOTIDE SEQUENCE [LARGE SCALE GENOMIC DNA]</scope>
    <source>
        <strain evidence="3 4">PMC 851.14</strain>
    </source>
</reference>
<organism evidence="3 4">
    <name type="scientific">Limnospira fusiformis PMC 851.14</name>
    <dbReference type="NCBI Taxonomy" id="2219512"/>
    <lineage>
        <taxon>Bacteria</taxon>
        <taxon>Bacillati</taxon>
        <taxon>Cyanobacteriota</taxon>
        <taxon>Cyanophyceae</taxon>
        <taxon>Oscillatoriophycideae</taxon>
        <taxon>Oscillatoriales</taxon>
        <taxon>Sirenicapillariaceae</taxon>
        <taxon>Limnospira</taxon>
    </lineage>
</organism>
<evidence type="ECO:0000313" key="3">
    <source>
        <dbReference type="EMBL" id="MEK9512726.1"/>
    </source>
</evidence>
<evidence type="ECO:0000256" key="1">
    <source>
        <dbReference type="SAM" id="Coils"/>
    </source>
</evidence>
<keyword evidence="4" id="KW-1185">Reference proteome</keyword>
<dbReference type="SUPFAM" id="SSF53098">
    <property type="entry name" value="Ribonuclease H-like"/>
    <property type="match status" value="1"/>
</dbReference>
<dbReference type="NCBIfam" id="NF033559">
    <property type="entry name" value="transpos_IS1634"/>
    <property type="match status" value="1"/>
</dbReference>
<dbReference type="InterPro" id="IPR047654">
    <property type="entry name" value="IS1634_transpos"/>
</dbReference>
<sequence>MHSDVTRLTEVPATPRITGCGRIEQTYAGVRQRWRSSKAKPAKQCRPLATRIREARHRLNRQLKKLTQRVFCLQTRCPRGLDAVSRWTRGASAHSGLPWRRCGPSDPPVVPPKSAEPTPVQGYRLQATLTEPPRRKTALAVSVVALFLATNQLEQSLWPAQTCLSEYKGQQTVERGFRFLKDPLFFASSVFVKKPQRVEALALIMALTLMVYTLAERQLRQALDAQKQTVRDQRQQPTAKPTFRWIMQKFQGIHWVNLDGQRQISNLNDERRLIIHLFGPPVERYYYASG</sequence>
<dbReference type="PANTHER" id="PTHR34614">
    <property type="match status" value="1"/>
</dbReference>
<dbReference type="RefSeq" id="WP_368663063.1">
    <property type="nucleotide sequence ID" value="NZ_JBBWYZ010000011.1"/>
</dbReference>
<proteinExistence type="predicted"/>
<dbReference type="EMBL" id="JBBWYZ010000011">
    <property type="protein sequence ID" value="MEK9512726.1"/>
    <property type="molecule type" value="Genomic_DNA"/>
</dbReference>
<gene>
    <name evidence="3" type="ORF">AAEJ74_13865</name>
</gene>
<dbReference type="InterPro" id="IPR012337">
    <property type="entry name" value="RNaseH-like_sf"/>
</dbReference>
<evidence type="ECO:0000256" key="2">
    <source>
        <dbReference type="SAM" id="MobiDB-lite"/>
    </source>
</evidence>
<accession>A0ABU9EM00</accession>
<evidence type="ECO:0000313" key="4">
    <source>
        <dbReference type="Proteomes" id="UP001387447"/>
    </source>
</evidence>